<feature type="transmembrane region" description="Helical" evidence="1">
    <location>
        <begin position="77"/>
        <end position="95"/>
    </location>
</feature>
<dbReference type="Proteomes" id="UP000660454">
    <property type="component" value="Unassembled WGS sequence"/>
</dbReference>
<proteinExistence type="predicted"/>
<accession>A0ABQ4GRE1</accession>
<sequence length="244" mass="25535">MTTGRCVRDLLAAGVAGGILVWGAVGMWTAATVGNYPWNAWVPIAYGAGKGVFLGLLAGLGAATGLTRWARRTPKSIAFVGALVGGSILGTIKDFNGPPAPMVYFMPPMPDERWYWSTMLVHWSGKIIAPAVVCAVGLAMLVGRLIPEPYPARLSVVANSMLALAGVGLLLLPEIASSFVPEVEGNGQHVNEGIIAALYCWAVAIPVIAVGAWRTWRLLRRSAPISALPPGDASARALGARTPN</sequence>
<evidence type="ECO:0000313" key="2">
    <source>
        <dbReference type="EMBL" id="GIH63948.1"/>
    </source>
</evidence>
<evidence type="ECO:0000256" key="1">
    <source>
        <dbReference type="SAM" id="Phobius"/>
    </source>
</evidence>
<evidence type="ECO:0000313" key="3">
    <source>
        <dbReference type="Proteomes" id="UP000660454"/>
    </source>
</evidence>
<feature type="transmembrane region" description="Helical" evidence="1">
    <location>
        <begin position="115"/>
        <end position="142"/>
    </location>
</feature>
<keyword evidence="1" id="KW-0472">Membrane</keyword>
<reference evidence="2 3" key="1">
    <citation type="submission" date="2021-01" db="EMBL/GenBank/DDBJ databases">
        <title>Whole genome shotgun sequence of Microbispora siamensis NBRC 104113.</title>
        <authorList>
            <person name="Komaki H."/>
            <person name="Tamura T."/>
        </authorList>
    </citation>
    <scope>NUCLEOTIDE SEQUENCE [LARGE SCALE GENOMIC DNA]</scope>
    <source>
        <strain evidence="2 3">NBRC 104113</strain>
    </source>
</reference>
<protein>
    <recommendedName>
        <fullName evidence="4">DUF998 domain-containing protein</fullName>
    </recommendedName>
</protein>
<evidence type="ECO:0008006" key="4">
    <source>
        <dbReference type="Google" id="ProtNLM"/>
    </source>
</evidence>
<organism evidence="2 3">
    <name type="scientific">Microbispora siamensis</name>
    <dbReference type="NCBI Taxonomy" id="564413"/>
    <lineage>
        <taxon>Bacteria</taxon>
        <taxon>Bacillati</taxon>
        <taxon>Actinomycetota</taxon>
        <taxon>Actinomycetes</taxon>
        <taxon>Streptosporangiales</taxon>
        <taxon>Streptosporangiaceae</taxon>
        <taxon>Microbispora</taxon>
    </lineage>
</organism>
<feature type="transmembrane region" description="Helical" evidence="1">
    <location>
        <begin position="193"/>
        <end position="213"/>
    </location>
</feature>
<name>A0ABQ4GRE1_9ACTN</name>
<keyword evidence="3" id="KW-1185">Reference proteome</keyword>
<keyword evidence="1" id="KW-0812">Transmembrane</keyword>
<gene>
    <name evidence="2" type="ORF">Msi02_47650</name>
</gene>
<keyword evidence="1" id="KW-1133">Transmembrane helix</keyword>
<feature type="transmembrane region" description="Helical" evidence="1">
    <location>
        <begin position="12"/>
        <end position="31"/>
    </location>
</feature>
<feature type="transmembrane region" description="Helical" evidence="1">
    <location>
        <begin position="154"/>
        <end position="173"/>
    </location>
</feature>
<dbReference type="EMBL" id="BOOF01000029">
    <property type="protein sequence ID" value="GIH63948.1"/>
    <property type="molecule type" value="Genomic_DNA"/>
</dbReference>
<comment type="caution">
    <text evidence="2">The sequence shown here is derived from an EMBL/GenBank/DDBJ whole genome shotgun (WGS) entry which is preliminary data.</text>
</comment>
<feature type="transmembrane region" description="Helical" evidence="1">
    <location>
        <begin position="51"/>
        <end position="70"/>
    </location>
</feature>